<comment type="subunit">
    <text evidence="5">Monomer. Associates with the 50S ribosomal subunit.</text>
</comment>
<dbReference type="InterPro" id="IPR042108">
    <property type="entry name" value="GTPase_HflX_N_sf"/>
</dbReference>
<dbReference type="GO" id="GO:0046872">
    <property type="term" value="F:metal ion binding"/>
    <property type="evidence" value="ECO:0007669"/>
    <property type="project" value="UniProtKB-KW"/>
</dbReference>
<dbReference type="Pfam" id="PF01926">
    <property type="entry name" value="MMR_HSR1"/>
    <property type="match status" value="1"/>
</dbReference>
<dbReference type="InterPro" id="IPR016496">
    <property type="entry name" value="GTPase_HflX"/>
</dbReference>
<accession>A0A3A4QU81</accession>
<dbReference type="PIRSF" id="PIRSF006809">
    <property type="entry name" value="GTP-binding_hflX_prd"/>
    <property type="match status" value="1"/>
</dbReference>
<evidence type="ECO:0000259" key="8">
    <source>
        <dbReference type="PROSITE" id="PS51705"/>
    </source>
</evidence>
<dbReference type="InterPro" id="IPR006073">
    <property type="entry name" value="GTP-bd"/>
</dbReference>
<comment type="subcellular location">
    <subcellularLocation>
        <location evidence="5">Cytoplasm</location>
    </subcellularLocation>
    <text evidence="5">May associate with membranes.</text>
</comment>
<dbReference type="Pfam" id="PF13167">
    <property type="entry name" value="GTP-bdg_N"/>
    <property type="match status" value="1"/>
</dbReference>
<feature type="domain" description="Hflx-type G" evidence="8">
    <location>
        <begin position="228"/>
        <end position="394"/>
    </location>
</feature>
<evidence type="ECO:0000256" key="6">
    <source>
        <dbReference type="PIRSR" id="PIRSR006809-1"/>
    </source>
</evidence>
<dbReference type="CDD" id="cd01878">
    <property type="entry name" value="HflX"/>
    <property type="match status" value="1"/>
</dbReference>
<dbReference type="NCBIfam" id="TIGR00231">
    <property type="entry name" value="small_GTP"/>
    <property type="match status" value="1"/>
</dbReference>
<protein>
    <recommendedName>
        <fullName evidence="5">GTPase HflX</fullName>
    </recommendedName>
    <alternativeName>
        <fullName evidence="5">GTP-binding protein HflX</fullName>
    </alternativeName>
</protein>
<comment type="function">
    <text evidence="5">GTPase that associates with the 50S ribosomal subunit and may have a role during protein synthesis or ribosome biogenesis.</text>
</comment>
<feature type="binding site" evidence="6">
    <location>
        <begin position="373"/>
        <end position="375"/>
    </location>
    <ligand>
        <name>GTP</name>
        <dbReference type="ChEBI" id="CHEBI:37565"/>
    </ligand>
</feature>
<evidence type="ECO:0000256" key="2">
    <source>
        <dbReference type="ARBA" id="ARBA00022741"/>
    </source>
</evidence>
<dbReference type="InterPro" id="IPR032305">
    <property type="entry name" value="GTP-bd_M"/>
</dbReference>
<evidence type="ECO:0000256" key="3">
    <source>
        <dbReference type="ARBA" id="ARBA00022842"/>
    </source>
</evidence>
<evidence type="ECO:0000313" key="10">
    <source>
        <dbReference type="Proteomes" id="UP000266426"/>
    </source>
</evidence>
<dbReference type="GO" id="GO:0043022">
    <property type="term" value="F:ribosome binding"/>
    <property type="evidence" value="ECO:0007669"/>
    <property type="project" value="TreeGrafter"/>
</dbReference>
<dbReference type="GO" id="GO:0005525">
    <property type="term" value="F:GTP binding"/>
    <property type="evidence" value="ECO:0007669"/>
    <property type="project" value="UniProtKB-UniRule"/>
</dbReference>
<proteinExistence type="inferred from homology"/>
<feature type="binding site" evidence="6">
    <location>
        <begin position="259"/>
        <end position="263"/>
    </location>
    <ligand>
        <name>GTP</name>
        <dbReference type="ChEBI" id="CHEBI:37565"/>
    </ligand>
</feature>
<dbReference type="PANTHER" id="PTHR10229:SF0">
    <property type="entry name" value="GTP-BINDING PROTEIN 6-RELATED"/>
    <property type="match status" value="1"/>
</dbReference>
<comment type="similarity">
    <text evidence="5">Belongs to the TRAFAC class OBG-HflX-like GTPase superfamily. HflX GTPase family.</text>
</comment>
<dbReference type="Gene3D" id="3.40.50.11060">
    <property type="entry name" value="GTPase HflX, N-terminal domain"/>
    <property type="match status" value="1"/>
</dbReference>
<dbReference type="Gene3D" id="3.40.50.300">
    <property type="entry name" value="P-loop containing nucleotide triphosphate hydrolases"/>
    <property type="match status" value="1"/>
</dbReference>
<dbReference type="InterPro" id="IPR005225">
    <property type="entry name" value="Small_GTP-bd"/>
</dbReference>
<reference evidence="9 10" key="1">
    <citation type="journal article" date="2017" name="ISME J.">
        <title>Energy and carbon metabolisms in a deep terrestrial subsurface fluid microbial community.</title>
        <authorList>
            <person name="Momper L."/>
            <person name="Jungbluth S.P."/>
            <person name="Lee M.D."/>
            <person name="Amend J.P."/>
        </authorList>
    </citation>
    <scope>NUCLEOTIDE SEQUENCE [LARGE SCALE GENOMIC DNA]</scope>
    <source>
        <strain evidence="9">SURF_26</strain>
    </source>
</reference>
<dbReference type="InterPro" id="IPR027417">
    <property type="entry name" value="P-loop_NTPase"/>
</dbReference>
<keyword evidence="3 7" id="KW-0460">Magnesium</keyword>
<dbReference type="EMBL" id="QZJZ01000079">
    <property type="protein sequence ID" value="RJP57500.1"/>
    <property type="molecule type" value="Genomic_DNA"/>
</dbReference>
<keyword evidence="5" id="KW-0963">Cytoplasm</keyword>
<dbReference type="PANTHER" id="PTHR10229">
    <property type="entry name" value="GTP-BINDING PROTEIN HFLX"/>
    <property type="match status" value="1"/>
</dbReference>
<dbReference type="Proteomes" id="UP000266426">
    <property type="component" value="Unassembled WGS sequence"/>
</dbReference>
<feature type="binding site" evidence="6">
    <location>
        <begin position="348"/>
        <end position="351"/>
    </location>
    <ligand>
        <name>GTP</name>
        <dbReference type="ChEBI" id="CHEBI:37565"/>
    </ligand>
</feature>
<comment type="cofactor">
    <cofactor evidence="7">
        <name>Mg(2+)</name>
        <dbReference type="ChEBI" id="CHEBI:18420"/>
    </cofactor>
</comment>
<dbReference type="NCBIfam" id="TIGR03156">
    <property type="entry name" value="GTP_HflX"/>
    <property type="match status" value="1"/>
</dbReference>
<evidence type="ECO:0000256" key="4">
    <source>
        <dbReference type="ARBA" id="ARBA00023134"/>
    </source>
</evidence>
<feature type="binding site" evidence="6">
    <location>
        <begin position="282"/>
        <end position="285"/>
    </location>
    <ligand>
        <name>GTP</name>
        <dbReference type="ChEBI" id="CHEBI:37565"/>
    </ligand>
</feature>
<dbReference type="HAMAP" id="MF_00900">
    <property type="entry name" value="GTPase_HflX"/>
    <property type="match status" value="1"/>
</dbReference>
<evidence type="ECO:0000256" key="7">
    <source>
        <dbReference type="PIRSR" id="PIRSR006809-2"/>
    </source>
</evidence>
<dbReference type="PRINTS" id="PR00326">
    <property type="entry name" value="GTP1OBG"/>
</dbReference>
<dbReference type="InterPro" id="IPR045498">
    <property type="entry name" value="HflX_C"/>
</dbReference>
<evidence type="ECO:0000313" key="9">
    <source>
        <dbReference type="EMBL" id="RJP57500.1"/>
    </source>
</evidence>
<dbReference type="SUPFAM" id="SSF52540">
    <property type="entry name" value="P-loop containing nucleoside triphosphate hydrolases"/>
    <property type="match status" value="1"/>
</dbReference>
<keyword evidence="1 7" id="KW-0479">Metal-binding</keyword>
<keyword evidence="4 5" id="KW-0342">GTP-binding</keyword>
<keyword evidence="2 5" id="KW-0547">Nucleotide-binding</keyword>
<dbReference type="GO" id="GO:0005737">
    <property type="term" value="C:cytoplasm"/>
    <property type="evidence" value="ECO:0007669"/>
    <property type="project" value="UniProtKB-SubCell"/>
</dbReference>
<feature type="binding site" evidence="6">
    <location>
        <begin position="234"/>
        <end position="241"/>
    </location>
    <ligand>
        <name>GTP</name>
        <dbReference type="ChEBI" id="CHEBI:37565"/>
    </ligand>
</feature>
<dbReference type="Pfam" id="PF16360">
    <property type="entry name" value="GTP-bdg_M"/>
    <property type="match status" value="1"/>
</dbReference>
<organism evidence="9 10">
    <name type="scientific">Candidatus Auribacter fodinae</name>
    <dbReference type="NCBI Taxonomy" id="2093366"/>
    <lineage>
        <taxon>Bacteria</taxon>
        <taxon>Pseudomonadati</taxon>
        <taxon>Candidatus Auribacterota</taxon>
        <taxon>Candidatus Auribacteria</taxon>
        <taxon>Candidatus Auribacterales</taxon>
        <taxon>Candidatus Auribacteraceae</taxon>
        <taxon>Candidatus Auribacter</taxon>
    </lineage>
</organism>
<sequence>MAKIHEVYDFSLQKSHKHITYSTEQDPTDNTAVMVSLELPGERRWQKEESLNELQALCESYGLIVKREFINRRAKPSPSCLVGSGTIEHIKEYCIAAGIKNVIFDDDLTPAQMKNIIKMFDDKIRPMDRTELIIDIFAQRAKTKEGKLQIELARLEYILPRLTRQWVHLIHQAGVVGGGVGVRGPGEKQLEMDRRQIRHRITAIKRELKTMVRYRSVQRKRRERHNIPVLAIIGYTNAGKSTLLNALTNAGAIVEDKLFATLDPTSRKFLLPDTNQEIVLSDTVGFIRKLPHELVDAFKATLEEVRYADILIHVLDVSDDKAEDRTKVVLEVLQELKADDKPVLTVLNKIDMLDNRSFIDRFKRDSRPCVAISARSGEGFRELFTAISDLTCHHRVEASLCIPHDQHKLLSLLYQKGRIYERKDCDDAVYVYAEYDVSLNAALEPFHIDDNEISW</sequence>
<evidence type="ECO:0000256" key="1">
    <source>
        <dbReference type="ARBA" id="ARBA00022723"/>
    </source>
</evidence>
<gene>
    <name evidence="5 9" type="primary">hflX</name>
    <name evidence="9" type="ORF">C4541_10060</name>
</gene>
<dbReference type="Pfam" id="PF19275">
    <property type="entry name" value="HflX_C"/>
    <property type="match status" value="1"/>
</dbReference>
<feature type="binding site" evidence="7">
    <location>
        <position position="261"/>
    </location>
    <ligand>
        <name>Mg(2+)</name>
        <dbReference type="ChEBI" id="CHEBI:18420"/>
    </ligand>
</feature>
<dbReference type="InterPro" id="IPR030394">
    <property type="entry name" value="G_HFLX_dom"/>
</dbReference>
<feature type="binding site" evidence="7">
    <location>
        <position position="241"/>
    </location>
    <ligand>
        <name>Mg(2+)</name>
        <dbReference type="ChEBI" id="CHEBI:18420"/>
    </ligand>
</feature>
<dbReference type="PROSITE" id="PS51705">
    <property type="entry name" value="G_HFLX"/>
    <property type="match status" value="1"/>
</dbReference>
<dbReference type="Gene3D" id="6.10.250.2860">
    <property type="match status" value="1"/>
</dbReference>
<dbReference type="GO" id="GO:0003924">
    <property type="term" value="F:GTPase activity"/>
    <property type="evidence" value="ECO:0007669"/>
    <property type="project" value="UniProtKB-UniRule"/>
</dbReference>
<evidence type="ECO:0000256" key="5">
    <source>
        <dbReference type="HAMAP-Rule" id="MF_00900"/>
    </source>
</evidence>
<dbReference type="InterPro" id="IPR025121">
    <property type="entry name" value="GTPase_HflX_N"/>
</dbReference>
<dbReference type="AlphaFoldDB" id="A0A3A4QU81"/>
<comment type="caution">
    <text evidence="9">The sequence shown here is derived from an EMBL/GenBank/DDBJ whole genome shotgun (WGS) entry which is preliminary data.</text>
</comment>
<name>A0A3A4QU81_9BACT</name>